<accession>A0A3B1CY91</accession>
<dbReference type="AlphaFoldDB" id="A0A3B1CY91"/>
<proteinExistence type="predicted"/>
<dbReference type="InterPro" id="IPR041049">
    <property type="entry name" value="DUF5615"/>
</dbReference>
<dbReference type="Pfam" id="PF18480">
    <property type="entry name" value="DUF5615"/>
    <property type="match status" value="1"/>
</dbReference>
<dbReference type="EMBL" id="UOGH01000121">
    <property type="protein sequence ID" value="VAX29483.1"/>
    <property type="molecule type" value="Genomic_DNA"/>
</dbReference>
<organism evidence="2">
    <name type="scientific">hydrothermal vent metagenome</name>
    <dbReference type="NCBI Taxonomy" id="652676"/>
    <lineage>
        <taxon>unclassified sequences</taxon>
        <taxon>metagenomes</taxon>
        <taxon>ecological metagenomes</taxon>
    </lineage>
</organism>
<feature type="domain" description="DUF5615" evidence="1">
    <location>
        <begin position="4"/>
        <end position="92"/>
    </location>
</feature>
<name>A0A3B1CY91_9ZZZZ</name>
<sequence length="121" mass="13723">MSLKFFADHCISNFIIKSLRDAGHEVIRLKDVIPPDSSDPIVISKALELNSILLSLNGDFTDIVTYPPARYNGIVALQVRNHPEVIPHLMARLGSYLSKYSDMKHYKGKLLLVEAHRIRVR</sequence>
<evidence type="ECO:0000259" key="1">
    <source>
        <dbReference type="Pfam" id="PF18480"/>
    </source>
</evidence>
<protein>
    <recommendedName>
        <fullName evidence="1">DUF5615 domain-containing protein</fullName>
    </recommendedName>
</protein>
<gene>
    <name evidence="2" type="ORF">MNBD_NITROSPIRAE02-676</name>
</gene>
<reference evidence="2" key="1">
    <citation type="submission" date="2018-06" db="EMBL/GenBank/DDBJ databases">
        <authorList>
            <person name="Zhirakovskaya E."/>
        </authorList>
    </citation>
    <scope>NUCLEOTIDE SEQUENCE</scope>
</reference>
<evidence type="ECO:0000313" key="2">
    <source>
        <dbReference type="EMBL" id="VAX29483.1"/>
    </source>
</evidence>